<evidence type="ECO:0000313" key="2">
    <source>
        <dbReference type="Proteomes" id="UP000762676"/>
    </source>
</evidence>
<dbReference type="PANTHER" id="PTHR20948:SF2">
    <property type="entry name" value="TRANSMEMBRANE PROTEIN 164"/>
    <property type="match status" value="1"/>
</dbReference>
<sequence length="155" mass="17176">MSFSHLNNKGMGHHPYHPAKLPVQQEGWLDWTYKGVDHSFPGNGGLECRDFLSLPQRYWESGAASVVAILALMLSYPRLRLPPKSGPCGPSNEPVGKRILLLLMCLTFGIELGFKFATRQMIWIGNPCHLATMMQVGGAHVIITSMSSASHDFRL</sequence>
<keyword evidence="1" id="KW-0812">Transmembrane</keyword>
<evidence type="ECO:0000313" key="1">
    <source>
        <dbReference type="EMBL" id="GFR90531.1"/>
    </source>
</evidence>
<dbReference type="AlphaFoldDB" id="A0AAV4H196"/>
<accession>A0AAV4H196</accession>
<gene>
    <name evidence="1" type="ORF">ElyMa_006151800</name>
</gene>
<proteinExistence type="predicted"/>
<reference evidence="1 2" key="1">
    <citation type="journal article" date="2021" name="Elife">
        <title>Chloroplast acquisition without the gene transfer in kleptoplastic sea slugs, Plakobranchus ocellatus.</title>
        <authorList>
            <person name="Maeda T."/>
            <person name="Takahashi S."/>
            <person name="Yoshida T."/>
            <person name="Shimamura S."/>
            <person name="Takaki Y."/>
            <person name="Nagai Y."/>
            <person name="Toyoda A."/>
            <person name="Suzuki Y."/>
            <person name="Arimoto A."/>
            <person name="Ishii H."/>
            <person name="Satoh N."/>
            <person name="Nishiyama T."/>
            <person name="Hasebe M."/>
            <person name="Maruyama T."/>
            <person name="Minagawa J."/>
            <person name="Obokata J."/>
            <person name="Shigenobu S."/>
        </authorList>
    </citation>
    <scope>NUCLEOTIDE SEQUENCE [LARGE SCALE GENOMIC DNA]</scope>
</reference>
<dbReference type="PANTHER" id="PTHR20948">
    <property type="entry name" value="TRANSMEMBRANE PROTEIN 164"/>
    <property type="match status" value="1"/>
</dbReference>
<keyword evidence="1" id="KW-0472">Membrane</keyword>
<protein>
    <submittedName>
        <fullName evidence="1">Transmembrane protein 164</fullName>
    </submittedName>
</protein>
<comment type="caution">
    <text evidence="1">The sequence shown here is derived from an EMBL/GenBank/DDBJ whole genome shotgun (WGS) entry which is preliminary data.</text>
</comment>
<dbReference type="Proteomes" id="UP000762676">
    <property type="component" value="Unassembled WGS sequence"/>
</dbReference>
<name>A0AAV4H196_9GAST</name>
<dbReference type="EMBL" id="BMAT01012358">
    <property type="protein sequence ID" value="GFR90531.1"/>
    <property type="molecule type" value="Genomic_DNA"/>
</dbReference>
<keyword evidence="2" id="KW-1185">Reference proteome</keyword>
<organism evidence="1 2">
    <name type="scientific">Elysia marginata</name>
    <dbReference type="NCBI Taxonomy" id="1093978"/>
    <lineage>
        <taxon>Eukaryota</taxon>
        <taxon>Metazoa</taxon>
        <taxon>Spiralia</taxon>
        <taxon>Lophotrochozoa</taxon>
        <taxon>Mollusca</taxon>
        <taxon>Gastropoda</taxon>
        <taxon>Heterobranchia</taxon>
        <taxon>Euthyneura</taxon>
        <taxon>Panpulmonata</taxon>
        <taxon>Sacoglossa</taxon>
        <taxon>Placobranchoidea</taxon>
        <taxon>Plakobranchidae</taxon>
        <taxon>Elysia</taxon>
    </lineage>
</organism>
<dbReference type="InterPro" id="IPR026508">
    <property type="entry name" value="TMEM164"/>
</dbReference>